<evidence type="ECO:0000313" key="10">
    <source>
        <dbReference type="EMBL" id="MBB6226425.1"/>
    </source>
</evidence>
<evidence type="ECO:0000313" key="11">
    <source>
        <dbReference type="Proteomes" id="UP000538147"/>
    </source>
</evidence>
<sequence>MLAAAVLGVGAAPAPAPLPPKSFFEPFDRIDTRRWYISDGWVNGAWHGCTWARSNVGVQAGVLKLRLTQAPNRLRPYKCAEIRTWGRYGHGLYEARMRAAAGAGLNTAMFTYSGLPLTPVHDEVDFEFLGKSPDKVQLNVFVNGKGGRESLEAVGGDASAEFHDYAVEWTPTAIRWFIDGTLVRTETRAPLPNVPGQLFLSLWMGAKPVEDWLGKFVDPRPAISADIDWIAFTAPGERCAFPQSLSCRYP</sequence>
<dbReference type="InterPro" id="IPR044791">
    <property type="entry name" value="Beta-glucanase/XTH"/>
</dbReference>
<dbReference type="PROSITE" id="PS51762">
    <property type="entry name" value="GH16_2"/>
    <property type="match status" value="1"/>
</dbReference>
<dbReference type="InterPro" id="IPR008264">
    <property type="entry name" value="Beta_glucanase"/>
</dbReference>
<reference evidence="10 11" key="1">
    <citation type="submission" date="2020-08" db="EMBL/GenBank/DDBJ databases">
        <title>Genomic Encyclopedia of Type Strains, Phase IV (KMG-IV): sequencing the most valuable type-strain genomes for metagenomic binning, comparative biology and taxonomic classification.</title>
        <authorList>
            <person name="Goeker M."/>
        </authorList>
    </citation>
    <scope>NUCLEOTIDE SEQUENCE [LARGE SCALE GENOMIC DNA]</scope>
    <source>
        <strain evidence="10 11">DSM 102189</strain>
    </source>
</reference>
<feature type="domain" description="GH16" evidence="9">
    <location>
        <begin position="7"/>
        <end position="245"/>
    </location>
</feature>
<keyword evidence="4 10" id="KW-0326">Glycosidase</keyword>
<evidence type="ECO:0000256" key="3">
    <source>
        <dbReference type="ARBA" id="ARBA00022801"/>
    </source>
</evidence>
<comment type="caution">
    <text evidence="10">The sequence shown here is derived from an EMBL/GenBank/DDBJ whole genome shotgun (WGS) entry which is preliminary data.</text>
</comment>
<protein>
    <recommendedName>
        <fullName evidence="2">Beta-glucanase</fullName>
    </recommendedName>
    <alternativeName>
        <fullName evidence="7">1,3-1,4-beta-D-glucan 4-glucanohydrolase</fullName>
    </alternativeName>
    <alternativeName>
        <fullName evidence="6">Endo-beta-1,3-1,4 glucanase</fullName>
    </alternativeName>
    <alternativeName>
        <fullName evidence="5">Lichenase</fullName>
    </alternativeName>
</protein>
<gene>
    <name evidence="10" type="ORF">FHS79_000579</name>
</gene>
<evidence type="ECO:0000256" key="1">
    <source>
        <dbReference type="ARBA" id="ARBA00006865"/>
    </source>
</evidence>
<dbReference type="PANTHER" id="PTHR31062">
    <property type="entry name" value="XYLOGLUCAN ENDOTRANSGLUCOSYLASE/HYDROLASE PROTEIN 8-RELATED"/>
    <property type="match status" value="1"/>
</dbReference>
<comment type="similarity">
    <text evidence="1">Belongs to the glycosyl hydrolase 16 family.</text>
</comment>
<keyword evidence="3 10" id="KW-0378">Hydrolase</keyword>
<evidence type="ECO:0000256" key="8">
    <source>
        <dbReference type="PIRSR" id="PIRSR608264-1"/>
    </source>
</evidence>
<feature type="active site" description="Proton donor" evidence="8">
    <location>
        <position position="127"/>
    </location>
</feature>
<dbReference type="SUPFAM" id="SSF49899">
    <property type="entry name" value="Concanavalin A-like lectins/glucanases"/>
    <property type="match status" value="1"/>
</dbReference>
<evidence type="ECO:0000256" key="2">
    <source>
        <dbReference type="ARBA" id="ARBA00014569"/>
    </source>
</evidence>
<proteinExistence type="inferred from homology"/>
<dbReference type="InterPro" id="IPR008263">
    <property type="entry name" value="GH16_AS"/>
</dbReference>
<dbReference type="Proteomes" id="UP000538147">
    <property type="component" value="Unassembled WGS sequence"/>
</dbReference>
<feature type="active site" description="Nucleophile" evidence="8">
    <location>
        <position position="123"/>
    </location>
</feature>
<dbReference type="AlphaFoldDB" id="A0A841L9B3"/>
<dbReference type="InterPro" id="IPR013320">
    <property type="entry name" value="ConA-like_dom_sf"/>
</dbReference>
<evidence type="ECO:0000256" key="5">
    <source>
        <dbReference type="ARBA" id="ARBA00029722"/>
    </source>
</evidence>
<dbReference type="Pfam" id="PF00722">
    <property type="entry name" value="Glyco_hydro_16"/>
    <property type="match status" value="1"/>
</dbReference>
<evidence type="ECO:0000256" key="4">
    <source>
        <dbReference type="ARBA" id="ARBA00023295"/>
    </source>
</evidence>
<dbReference type="PROSITE" id="PS01034">
    <property type="entry name" value="GH16_1"/>
    <property type="match status" value="1"/>
</dbReference>
<dbReference type="RefSeq" id="WP_184195079.1">
    <property type="nucleotide sequence ID" value="NZ_BMOX01000002.1"/>
</dbReference>
<evidence type="ECO:0000259" key="9">
    <source>
        <dbReference type="PROSITE" id="PS51762"/>
    </source>
</evidence>
<evidence type="ECO:0000256" key="6">
    <source>
        <dbReference type="ARBA" id="ARBA00029771"/>
    </source>
</evidence>
<dbReference type="GO" id="GO:0005975">
    <property type="term" value="P:carbohydrate metabolic process"/>
    <property type="evidence" value="ECO:0007669"/>
    <property type="project" value="InterPro"/>
</dbReference>
<dbReference type="Gene3D" id="2.60.120.200">
    <property type="match status" value="1"/>
</dbReference>
<dbReference type="PRINTS" id="PR00737">
    <property type="entry name" value="GLHYDRLASE16"/>
</dbReference>
<name>A0A841L9B3_9SPHN</name>
<evidence type="ECO:0000256" key="7">
    <source>
        <dbReference type="ARBA" id="ARBA00031665"/>
    </source>
</evidence>
<keyword evidence="11" id="KW-1185">Reference proteome</keyword>
<dbReference type="GO" id="GO:0004553">
    <property type="term" value="F:hydrolase activity, hydrolyzing O-glycosyl compounds"/>
    <property type="evidence" value="ECO:0007669"/>
    <property type="project" value="InterPro"/>
</dbReference>
<organism evidence="10 11">
    <name type="scientific">Polymorphobacter multimanifer</name>
    <dbReference type="NCBI Taxonomy" id="1070431"/>
    <lineage>
        <taxon>Bacteria</taxon>
        <taxon>Pseudomonadati</taxon>
        <taxon>Pseudomonadota</taxon>
        <taxon>Alphaproteobacteria</taxon>
        <taxon>Sphingomonadales</taxon>
        <taxon>Sphingosinicellaceae</taxon>
        <taxon>Polymorphobacter</taxon>
    </lineage>
</organism>
<dbReference type="InterPro" id="IPR000757">
    <property type="entry name" value="Beta-glucanase-like"/>
</dbReference>
<accession>A0A841L9B3</accession>
<dbReference type="EMBL" id="JACIIV010000003">
    <property type="protein sequence ID" value="MBB6226425.1"/>
    <property type="molecule type" value="Genomic_DNA"/>
</dbReference>